<organism evidence="1 2">
    <name type="scientific">Senegalia massiliensis</name>
    <dbReference type="NCBI Taxonomy" id="1720316"/>
    <lineage>
        <taxon>Bacteria</taxon>
        <taxon>Bacillati</taxon>
        <taxon>Bacillota</taxon>
        <taxon>Clostridia</taxon>
        <taxon>Eubacteriales</taxon>
        <taxon>Clostridiaceae</taxon>
        <taxon>Senegalia</taxon>
    </lineage>
</organism>
<name>A0A845R1U2_9CLOT</name>
<keyword evidence="2" id="KW-1185">Reference proteome</keyword>
<reference evidence="1 2" key="1">
    <citation type="submission" date="2018-08" db="EMBL/GenBank/DDBJ databases">
        <title>Murine metabolic-syndrome-specific gut microbial biobank.</title>
        <authorList>
            <person name="Liu C."/>
        </authorList>
    </citation>
    <scope>NUCLEOTIDE SEQUENCE [LARGE SCALE GENOMIC DNA]</scope>
    <source>
        <strain evidence="1 2">583</strain>
    </source>
</reference>
<dbReference type="RefSeq" id="WP_160198686.1">
    <property type="nucleotide sequence ID" value="NZ_QXXA01000025.1"/>
</dbReference>
<protein>
    <submittedName>
        <fullName evidence="1">Uncharacterized protein</fullName>
    </submittedName>
</protein>
<proteinExistence type="predicted"/>
<dbReference type="Proteomes" id="UP000467132">
    <property type="component" value="Unassembled WGS sequence"/>
</dbReference>
<sequence>MKNVTCKYENGDIKEFNYDEYKSSIEKTKDALDRKQGEFYYTIINSPLIELRVDDEVIYQKE</sequence>
<gene>
    <name evidence="1" type="ORF">D3Z33_15295</name>
</gene>
<comment type="caution">
    <text evidence="1">The sequence shown here is derived from an EMBL/GenBank/DDBJ whole genome shotgun (WGS) entry which is preliminary data.</text>
</comment>
<evidence type="ECO:0000313" key="1">
    <source>
        <dbReference type="EMBL" id="NBI08224.1"/>
    </source>
</evidence>
<evidence type="ECO:0000313" key="2">
    <source>
        <dbReference type="Proteomes" id="UP000467132"/>
    </source>
</evidence>
<dbReference type="EMBL" id="QXXA01000025">
    <property type="protein sequence ID" value="NBI08224.1"/>
    <property type="molecule type" value="Genomic_DNA"/>
</dbReference>
<dbReference type="AlphaFoldDB" id="A0A845R1U2"/>
<accession>A0A845R1U2</accession>